<evidence type="ECO:0000259" key="4">
    <source>
        <dbReference type="Pfam" id="PF00195"/>
    </source>
</evidence>
<dbReference type="GO" id="GO:0016210">
    <property type="term" value="F:naringenin-chalcone synthase activity"/>
    <property type="evidence" value="ECO:0007669"/>
    <property type="project" value="UniProtKB-EC"/>
</dbReference>
<dbReference type="Gene3D" id="3.40.47.10">
    <property type="match status" value="2"/>
</dbReference>
<reference evidence="6 7" key="1">
    <citation type="submission" date="2010-07" db="EMBL/GenBank/DDBJ databases">
        <title>The draft genome of Paenibacillus curdlanolyticus YK9.</title>
        <authorList>
            <consortium name="US DOE Joint Genome Institute (JGI-PGF)"/>
            <person name="Lucas S."/>
            <person name="Copeland A."/>
            <person name="Lapidus A."/>
            <person name="Cheng J.-F."/>
            <person name="Bruce D."/>
            <person name="Goodwin L."/>
            <person name="Pitluck S."/>
            <person name="Land M.L."/>
            <person name="Hauser L."/>
            <person name="Chang Y.-J."/>
            <person name="Jeffries C."/>
            <person name="Anderson I.J."/>
            <person name="Johnson E."/>
            <person name="Loganathan U."/>
            <person name="Mulhopadhyay B."/>
            <person name="Kyrpides N."/>
            <person name="Woyke T.J."/>
        </authorList>
    </citation>
    <scope>NUCLEOTIDE SEQUENCE [LARGE SCALE GENOMIC DNA]</scope>
    <source>
        <strain evidence="6 7">YK9</strain>
    </source>
</reference>
<dbReference type="PIRSF" id="PIRSF000451">
    <property type="entry name" value="PKS_III"/>
    <property type="match status" value="1"/>
</dbReference>
<feature type="domain" description="Chalcone/stilbene synthase N-terminal" evidence="4">
    <location>
        <begin position="14"/>
        <end position="234"/>
    </location>
</feature>
<dbReference type="PANTHER" id="PTHR11877:SF46">
    <property type="entry name" value="TYPE III POLYKETIDE SYNTHASE A"/>
    <property type="match status" value="1"/>
</dbReference>
<evidence type="ECO:0000259" key="5">
    <source>
        <dbReference type="Pfam" id="PF02797"/>
    </source>
</evidence>
<proteinExistence type="inferred from homology"/>
<evidence type="ECO:0000256" key="2">
    <source>
        <dbReference type="ARBA" id="ARBA00022679"/>
    </source>
</evidence>
<dbReference type="InterPro" id="IPR012328">
    <property type="entry name" value="Chalcone/stilbene_synt_C"/>
</dbReference>
<feature type="domain" description="Chalcone/stilbene synthase C-terminal" evidence="5">
    <location>
        <begin position="257"/>
        <end position="383"/>
    </location>
</feature>
<evidence type="ECO:0000313" key="6">
    <source>
        <dbReference type="EMBL" id="EFM10839.1"/>
    </source>
</evidence>
<name>E0I8V5_9BACL</name>
<dbReference type="CDD" id="cd00831">
    <property type="entry name" value="CHS_like"/>
    <property type="match status" value="1"/>
</dbReference>
<evidence type="ECO:0000313" key="7">
    <source>
        <dbReference type="Proteomes" id="UP000005387"/>
    </source>
</evidence>
<dbReference type="GO" id="GO:0030639">
    <property type="term" value="P:polyketide biosynthetic process"/>
    <property type="evidence" value="ECO:0007669"/>
    <property type="project" value="TreeGrafter"/>
</dbReference>
<dbReference type="OrthoDB" id="9786288at2"/>
<accession>E0I8V5</accession>
<dbReference type="STRING" id="717606.PaecuDRAFT_2086"/>
<dbReference type="Pfam" id="PF02797">
    <property type="entry name" value="Chal_sti_synt_C"/>
    <property type="match status" value="1"/>
</dbReference>
<keyword evidence="2 6" id="KW-0808">Transferase</keyword>
<keyword evidence="6" id="KW-0012">Acyltransferase</keyword>
<dbReference type="eggNOG" id="COG3424">
    <property type="taxonomic scope" value="Bacteria"/>
</dbReference>
<dbReference type="RefSeq" id="WP_006038089.1">
    <property type="nucleotide sequence ID" value="NZ_AEDD01000005.1"/>
</dbReference>
<evidence type="ECO:0000256" key="3">
    <source>
        <dbReference type="PIRSR" id="PIRSR000451-1"/>
    </source>
</evidence>
<feature type="active site" description="Acyl-thioester intermediate" evidence="3">
    <location>
        <position position="174"/>
    </location>
</feature>
<dbReference type="InterPro" id="IPR016039">
    <property type="entry name" value="Thiolase-like"/>
</dbReference>
<dbReference type="InterPro" id="IPR001099">
    <property type="entry name" value="Chalcone/stilbene_synt_N"/>
</dbReference>
<dbReference type="PANTHER" id="PTHR11877">
    <property type="entry name" value="HYDROXYMETHYLGLUTARYL-COA SYNTHASE"/>
    <property type="match status" value="1"/>
</dbReference>
<dbReference type="Proteomes" id="UP000005387">
    <property type="component" value="Unassembled WGS sequence"/>
</dbReference>
<organism evidence="6 7">
    <name type="scientific">Paenibacillus curdlanolyticus YK9</name>
    <dbReference type="NCBI Taxonomy" id="717606"/>
    <lineage>
        <taxon>Bacteria</taxon>
        <taxon>Bacillati</taxon>
        <taxon>Bacillota</taxon>
        <taxon>Bacilli</taxon>
        <taxon>Bacillales</taxon>
        <taxon>Paenibacillaceae</taxon>
        <taxon>Paenibacillus</taxon>
    </lineage>
</organism>
<comment type="similarity">
    <text evidence="1">Belongs to the thiolase-like superfamily. Chalcone/stilbene synthases family.</text>
</comment>
<sequence>MSFEDRIDARGDDRKESTRGAVALLGIGTAAPECRLDQRDTAARLALGLEDVGQRDQARWAKRIFHQSGVETRYTVVPSLAGPAAESRYAPGTPWERAPRTSERMALYREHAPVLAERAARGALHDSGVNAAAITHVITVSCTGMYLPGLDAELAERLGLLRGLRRLPLTFLGCAAGMTAMRTARELVAGDASAVALIVCVELCTLHTQPSGDRESLYAAAFFGDGASACVVGHAGGELQAGDHFLLDEGVSELASEAADAMKWTVGDNGFDLFLSPRVPELLGQYVPGMVERYASGYKPAWWAIHPGGRGIVDAMQKLFGLSDADTYASREVLRSYGNMSSATILYVLRGMREQLRASGGGPSEGLAVAFGPGLTAELLRMTYVPAATREGEGGLARDTDTEKGIVTAMATETAAGVGAVGYDG</sequence>
<protein>
    <submittedName>
        <fullName evidence="6">Naringenin-chalcone synthase</fullName>
        <ecNumber evidence="6">2.3.1.74</ecNumber>
    </submittedName>
</protein>
<dbReference type="EMBL" id="AEDD01000005">
    <property type="protein sequence ID" value="EFM10839.1"/>
    <property type="molecule type" value="Genomic_DNA"/>
</dbReference>
<gene>
    <name evidence="6" type="ORF">PaecuDRAFT_2086</name>
</gene>
<keyword evidence="7" id="KW-1185">Reference proteome</keyword>
<dbReference type="Pfam" id="PF00195">
    <property type="entry name" value="Chal_sti_synt_N"/>
    <property type="match status" value="1"/>
</dbReference>
<dbReference type="SUPFAM" id="SSF53901">
    <property type="entry name" value="Thiolase-like"/>
    <property type="match status" value="2"/>
</dbReference>
<dbReference type="InterPro" id="IPR011141">
    <property type="entry name" value="Polyketide_synthase_type-III"/>
</dbReference>
<dbReference type="EC" id="2.3.1.74" evidence="6"/>
<evidence type="ECO:0000256" key="1">
    <source>
        <dbReference type="ARBA" id="ARBA00005531"/>
    </source>
</evidence>
<dbReference type="AlphaFoldDB" id="E0I8V5"/>